<evidence type="ECO:0000313" key="2">
    <source>
        <dbReference type="EMBL" id="TWG28328.1"/>
    </source>
</evidence>
<keyword evidence="1" id="KW-0812">Transmembrane</keyword>
<comment type="caution">
    <text evidence="2">The sequence shown here is derived from an EMBL/GenBank/DDBJ whole genome shotgun (WGS) entry which is preliminary data.</text>
</comment>
<dbReference type="Proteomes" id="UP000319927">
    <property type="component" value="Unassembled WGS sequence"/>
</dbReference>
<evidence type="ECO:0000313" key="3">
    <source>
        <dbReference type="Proteomes" id="UP000319927"/>
    </source>
</evidence>
<name>A0A561WWS9_9ACTN</name>
<dbReference type="RefSeq" id="WP_154937381.1">
    <property type="nucleotide sequence ID" value="NZ_VIXA01000001.1"/>
</dbReference>
<feature type="transmembrane region" description="Helical" evidence="1">
    <location>
        <begin position="18"/>
        <end position="37"/>
    </location>
</feature>
<dbReference type="SUPFAM" id="SSF82171">
    <property type="entry name" value="DPP6 N-terminal domain-like"/>
    <property type="match status" value="1"/>
</dbReference>
<keyword evidence="3" id="KW-1185">Reference proteome</keyword>
<dbReference type="AlphaFoldDB" id="A0A561WWS9"/>
<reference evidence="2 3" key="1">
    <citation type="submission" date="2019-06" db="EMBL/GenBank/DDBJ databases">
        <title>Sequencing the genomes of 1000 actinobacteria strains.</title>
        <authorList>
            <person name="Klenk H.-P."/>
        </authorList>
    </citation>
    <scope>NUCLEOTIDE SEQUENCE [LARGE SCALE GENOMIC DNA]</scope>
    <source>
        <strain evidence="2 3">DSM 102131</strain>
    </source>
</reference>
<dbReference type="OrthoDB" id="3346874at2"/>
<keyword evidence="1" id="KW-0472">Membrane</keyword>
<evidence type="ECO:0000256" key="1">
    <source>
        <dbReference type="SAM" id="Phobius"/>
    </source>
</evidence>
<sequence>MESTVEEPTPRRGRGRGWLAVLMAGVLAGGAAGVLALRPSTDGPSAEATAPAVAPRDLLAGLPARVVPPPALADLPPDRAVGPAAFLYHVEQPGGFDEATGPLRQRDIHLVTRAGQQFRVGRTPATVGPVNQSLSPDGRWLAARRGGQWWIRDLTDTTERAVPTGYELWRWSTDSAAVVLAELSQSSRGFAVLSVRDGSLRRLDVAATPLTDAVTLVDGRHLVLVDLTPVAPGARARPELAVTVRDIDTAATRTVPVLRPGQLGPGESFTAIVPLVDGGGTPARVWVQVGRPDLQPTDLPEGMPAIPASSLLGVDVRSGEPAGRIDLAPVATGSAEVYEGIVGADVVLTRWTRERTELVAVEPGAGSRRVLTTLPALTRVLVPGRQW</sequence>
<dbReference type="EMBL" id="VIXA01000001">
    <property type="protein sequence ID" value="TWG28328.1"/>
    <property type="molecule type" value="Genomic_DNA"/>
</dbReference>
<protein>
    <recommendedName>
        <fullName evidence="4">Lipoprotein LpqB-like beta-propeller protein</fullName>
    </recommendedName>
</protein>
<keyword evidence="1" id="KW-1133">Transmembrane helix</keyword>
<evidence type="ECO:0008006" key="4">
    <source>
        <dbReference type="Google" id="ProtNLM"/>
    </source>
</evidence>
<proteinExistence type="predicted"/>
<organism evidence="2 3">
    <name type="scientific">Micromonospora palomenae</name>
    <dbReference type="NCBI Taxonomy" id="1461247"/>
    <lineage>
        <taxon>Bacteria</taxon>
        <taxon>Bacillati</taxon>
        <taxon>Actinomycetota</taxon>
        <taxon>Actinomycetes</taxon>
        <taxon>Micromonosporales</taxon>
        <taxon>Micromonosporaceae</taxon>
        <taxon>Micromonospora</taxon>
    </lineage>
</organism>
<gene>
    <name evidence="2" type="ORF">FHX75_111480</name>
</gene>
<accession>A0A561WWS9</accession>